<keyword evidence="3" id="KW-0949">S-adenosyl-L-methionine</keyword>
<reference evidence="4" key="1">
    <citation type="journal article" date="2014" name="Int. J. Syst. Evol. Microbiol.">
        <title>Complete genome sequence of Corynebacterium casei LMG S-19264T (=DSM 44701T), isolated from a smear-ripened cheese.</title>
        <authorList>
            <consortium name="US DOE Joint Genome Institute (JGI-PGF)"/>
            <person name="Walter F."/>
            <person name="Albersmeier A."/>
            <person name="Kalinowski J."/>
            <person name="Ruckert C."/>
        </authorList>
    </citation>
    <scope>NUCLEOTIDE SEQUENCE</scope>
    <source>
        <strain evidence="4">CGMCC 4.5737</strain>
    </source>
</reference>
<name>A0A8J3CBE2_9PSEU</name>
<dbReference type="PANTHER" id="PTHR10509:SF85">
    <property type="entry name" value="O-METHYLTRANSFERASE RV1220C-RELATED"/>
    <property type="match status" value="1"/>
</dbReference>
<evidence type="ECO:0000313" key="5">
    <source>
        <dbReference type="Proteomes" id="UP000637578"/>
    </source>
</evidence>
<dbReference type="Gene3D" id="3.40.50.150">
    <property type="entry name" value="Vaccinia Virus protein VP39"/>
    <property type="match status" value="1"/>
</dbReference>
<dbReference type="GO" id="GO:0008171">
    <property type="term" value="F:O-methyltransferase activity"/>
    <property type="evidence" value="ECO:0007669"/>
    <property type="project" value="InterPro"/>
</dbReference>
<dbReference type="PANTHER" id="PTHR10509">
    <property type="entry name" value="O-METHYLTRANSFERASE-RELATED"/>
    <property type="match status" value="1"/>
</dbReference>
<keyword evidence="5" id="KW-1185">Reference proteome</keyword>
<keyword evidence="2" id="KW-0808">Transferase</keyword>
<dbReference type="InterPro" id="IPR002935">
    <property type="entry name" value="SAM_O-MeTrfase"/>
</dbReference>
<proteinExistence type="predicted"/>
<comment type="caution">
    <text evidence="4">The sequence shown here is derived from an EMBL/GenBank/DDBJ whole genome shotgun (WGS) entry which is preliminary data.</text>
</comment>
<evidence type="ECO:0000256" key="1">
    <source>
        <dbReference type="ARBA" id="ARBA00022603"/>
    </source>
</evidence>
<dbReference type="CDD" id="cd02440">
    <property type="entry name" value="AdoMet_MTases"/>
    <property type="match status" value="1"/>
</dbReference>
<dbReference type="Pfam" id="PF01596">
    <property type="entry name" value="Methyltransf_3"/>
    <property type="match status" value="1"/>
</dbReference>
<evidence type="ECO:0000256" key="3">
    <source>
        <dbReference type="ARBA" id="ARBA00022691"/>
    </source>
</evidence>
<dbReference type="GO" id="GO:0008757">
    <property type="term" value="F:S-adenosylmethionine-dependent methyltransferase activity"/>
    <property type="evidence" value="ECO:0007669"/>
    <property type="project" value="TreeGrafter"/>
</dbReference>
<dbReference type="InterPro" id="IPR029063">
    <property type="entry name" value="SAM-dependent_MTases_sf"/>
</dbReference>
<evidence type="ECO:0000313" key="4">
    <source>
        <dbReference type="EMBL" id="GGM42839.1"/>
    </source>
</evidence>
<dbReference type="AlphaFoldDB" id="A0A8J3CBE2"/>
<dbReference type="InterPro" id="IPR050362">
    <property type="entry name" value="Cation-dep_OMT"/>
</dbReference>
<dbReference type="GO" id="GO:0032259">
    <property type="term" value="P:methylation"/>
    <property type="evidence" value="ECO:0007669"/>
    <property type="project" value="UniProtKB-KW"/>
</dbReference>
<dbReference type="EMBL" id="BMMK01000003">
    <property type="protein sequence ID" value="GGM42839.1"/>
    <property type="molecule type" value="Genomic_DNA"/>
</dbReference>
<gene>
    <name evidence="4" type="ORF">GCM10012275_12210</name>
</gene>
<dbReference type="Proteomes" id="UP000637578">
    <property type="component" value="Unassembled WGS sequence"/>
</dbReference>
<keyword evidence="1" id="KW-0489">Methyltransferase</keyword>
<dbReference type="PROSITE" id="PS51682">
    <property type="entry name" value="SAM_OMT_I"/>
    <property type="match status" value="1"/>
</dbReference>
<organism evidence="4 5">
    <name type="scientific">Longimycelium tulufanense</name>
    <dbReference type="NCBI Taxonomy" id="907463"/>
    <lineage>
        <taxon>Bacteria</taxon>
        <taxon>Bacillati</taxon>
        <taxon>Actinomycetota</taxon>
        <taxon>Actinomycetes</taxon>
        <taxon>Pseudonocardiales</taxon>
        <taxon>Pseudonocardiaceae</taxon>
        <taxon>Longimycelium</taxon>
    </lineage>
</organism>
<dbReference type="SUPFAM" id="SSF53335">
    <property type="entry name" value="S-adenosyl-L-methionine-dependent methyltransferases"/>
    <property type="match status" value="1"/>
</dbReference>
<sequence length="230" mass="24285">MSPVSALTPANLTFVTPGTPTTTAPAVWDYVESYLGEDEVLQAARARGVELGCTPIGPGGGAALRFLAAALRARAVVEVGTGCGVSGLWLLRGMAPDGVLTSIDVEPEHQRVAKRAFTEAGVAPSRARLIMGQPLDVLPRLTDGGYDMVFVAYGVTEYPRYLQAGVRLLRDGGVIVFDDALWHGRVADPTHRDAETVAVREISRAMREEENLVPALLPVGNGLLAAAKLG</sequence>
<evidence type="ECO:0000256" key="2">
    <source>
        <dbReference type="ARBA" id="ARBA00022679"/>
    </source>
</evidence>
<protein>
    <submittedName>
        <fullName evidence="4">O-methyltransferase</fullName>
    </submittedName>
</protein>
<accession>A0A8J3CBE2</accession>
<reference evidence="4" key="2">
    <citation type="submission" date="2020-09" db="EMBL/GenBank/DDBJ databases">
        <authorList>
            <person name="Sun Q."/>
            <person name="Zhou Y."/>
        </authorList>
    </citation>
    <scope>NUCLEOTIDE SEQUENCE</scope>
    <source>
        <strain evidence="4">CGMCC 4.5737</strain>
    </source>
</reference>